<evidence type="ECO:0000256" key="2">
    <source>
        <dbReference type="ARBA" id="ARBA00022741"/>
    </source>
</evidence>
<keyword evidence="4" id="KW-0067">ATP-binding</keyword>
<dbReference type="EMBL" id="AYTS01000056">
    <property type="protein sequence ID" value="OOP56930.1"/>
    <property type="molecule type" value="Genomic_DNA"/>
</dbReference>
<dbReference type="InterPro" id="IPR000719">
    <property type="entry name" value="Prot_kinase_dom"/>
</dbReference>
<comment type="caution">
    <text evidence="6">The sequence shown here is derived from an EMBL/GenBank/DDBJ whole genome shotgun (WGS) entry which is preliminary data.</text>
</comment>
<dbReference type="AlphaFoldDB" id="A0A1V4AUZ0"/>
<accession>A0A1V4AUZ0</accession>
<evidence type="ECO:0000256" key="1">
    <source>
        <dbReference type="ARBA" id="ARBA00022679"/>
    </source>
</evidence>
<sequence length="292" mass="33644">MPKLVLMKMGKRSFLHSNPTTIILMYRINKYQFKEFKCEASLHKSNYAVLTNVSDTGIKYSPDFDFSEEYYILKELSHPQIPSTSDFGQGELFRDDKFLIKQNFLVLQHVHGYDLVDYFAEKDIENVETIHEVIKSFITVCDPLQHVHGKHYIHCDLKPGHLILNQKTGLVHIIDFELAIKRGGIIKGISKEYAAPEQLQMLNYLKDLPRKVHYEAISTTIRLDGKVDLYALGLIFYQIVTKKLWQTEKALPSKINTHIPQKLEDVLNGLLEVNPAQRMSSAEEVKKALLSI</sequence>
<dbReference type="GO" id="GO:0016020">
    <property type="term" value="C:membrane"/>
    <property type="evidence" value="ECO:0007669"/>
    <property type="project" value="TreeGrafter"/>
</dbReference>
<dbReference type="GO" id="GO:0005829">
    <property type="term" value="C:cytosol"/>
    <property type="evidence" value="ECO:0007669"/>
    <property type="project" value="TreeGrafter"/>
</dbReference>
<keyword evidence="2" id="KW-0547">Nucleotide-binding</keyword>
<evidence type="ECO:0000259" key="5">
    <source>
        <dbReference type="PROSITE" id="PS50011"/>
    </source>
</evidence>
<protein>
    <recommendedName>
        <fullName evidence="5">Protein kinase domain-containing protein</fullName>
    </recommendedName>
</protein>
<dbReference type="SMART" id="SM00220">
    <property type="entry name" value="S_TKc"/>
    <property type="match status" value="1"/>
</dbReference>
<dbReference type="PANTHER" id="PTHR24348:SF22">
    <property type="entry name" value="NON-SPECIFIC SERINE_THREONINE PROTEIN KINASE"/>
    <property type="match status" value="1"/>
</dbReference>
<proteinExistence type="predicted"/>
<dbReference type="GO" id="GO:0005776">
    <property type="term" value="C:autophagosome"/>
    <property type="evidence" value="ECO:0007669"/>
    <property type="project" value="TreeGrafter"/>
</dbReference>
<evidence type="ECO:0000256" key="4">
    <source>
        <dbReference type="ARBA" id="ARBA00022840"/>
    </source>
</evidence>
<gene>
    <name evidence="6" type="ORF">AYP45_06345</name>
</gene>
<dbReference type="STRING" id="1004156.AYP45_06345"/>
<dbReference type="Pfam" id="PF00069">
    <property type="entry name" value="Pkinase"/>
    <property type="match status" value="1"/>
</dbReference>
<dbReference type="Proteomes" id="UP000189681">
    <property type="component" value="Unassembled WGS sequence"/>
</dbReference>
<keyword evidence="1" id="KW-0808">Transferase</keyword>
<evidence type="ECO:0000256" key="3">
    <source>
        <dbReference type="ARBA" id="ARBA00022777"/>
    </source>
</evidence>
<keyword evidence="3" id="KW-0418">Kinase</keyword>
<dbReference type="PROSITE" id="PS50011">
    <property type="entry name" value="PROTEIN_KINASE_DOM"/>
    <property type="match status" value="1"/>
</dbReference>
<dbReference type="Gene3D" id="1.10.510.10">
    <property type="entry name" value="Transferase(Phosphotransferase) domain 1"/>
    <property type="match status" value="1"/>
</dbReference>
<evidence type="ECO:0000313" key="7">
    <source>
        <dbReference type="Proteomes" id="UP000189681"/>
    </source>
</evidence>
<dbReference type="SUPFAM" id="SSF56112">
    <property type="entry name" value="Protein kinase-like (PK-like)"/>
    <property type="match status" value="1"/>
</dbReference>
<evidence type="ECO:0000313" key="6">
    <source>
        <dbReference type="EMBL" id="OOP56930.1"/>
    </source>
</evidence>
<organism evidence="6 7">
    <name type="scientific">Candidatus Brocadia carolinensis</name>
    <dbReference type="NCBI Taxonomy" id="1004156"/>
    <lineage>
        <taxon>Bacteria</taxon>
        <taxon>Pseudomonadati</taxon>
        <taxon>Planctomycetota</taxon>
        <taxon>Candidatus Brocadiia</taxon>
        <taxon>Candidatus Brocadiales</taxon>
        <taxon>Candidatus Brocadiaceae</taxon>
        <taxon>Candidatus Brocadia</taxon>
    </lineage>
</organism>
<reference evidence="6 7" key="1">
    <citation type="journal article" date="2017" name="Water Res.">
        <title>Discovery and metagenomic analysis of an anammox bacterial enrichment related to Candidatus "Brocadia caroliniensis" in a full-scale glycerol-fed nitritation-denitritation separate centrate treatment process.</title>
        <authorList>
            <person name="Park H."/>
            <person name="Brotto A.C."/>
            <person name="van Loosdrecht M.C."/>
            <person name="Chandran K."/>
        </authorList>
    </citation>
    <scope>NUCLEOTIDE SEQUENCE [LARGE SCALE GENOMIC DNA]</scope>
    <source>
        <strain evidence="6">26THWARD</strain>
    </source>
</reference>
<feature type="domain" description="Protein kinase" evidence="5">
    <location>
        <begin position="1"/>
        <end position="290"/>
    </location>
</feature>
<dbReference type="GO" id="GO:0000407">
    <property type="term" value="C:phagophore assembly site"/>
    <property type="evidence" value="ECO:0007669"/>
    <property type="project" value="TreeGrafter"/>
</dbReference>
<dbReference type="InterPro" id="IPR045269">
    <property type="entry name" value="Atg1-like"/>
</dbReference>
<dbReference type="GO" id="GO:0005524">
    <property type="term" value="F:ATP binding"/>
    <property type="evidence" value="ECO:0007669"/>
    <property type="project" value="UniProtKB-KW"/>
</dbReference>
<name>A0A1V4AUZ0_9BACT</name>
<dbReference type="PANTHER" id="PTHR24348">
    <property type="entry name" value="SERINE/THREONINE-PROTEIN KINASE UNC-51-RELATED"/>
    <property type="match status" value="1"/>
</dbReference>
<dbReference type="InterPro" id="IPR011009">
    <property type="entry name" value="Kinase-like_dom_sf"/>
</dbReference>
<dbReference type="GO" id="GO:0004674">
    <property type="term" value="F:protein serine/threonine kinase activity"/>
    <property type="evidence" value="ECO:0007669"/>
    <property type="project" value="InterPro"/>
</dbReference>